<name>A0ABQ1AFI3_ASPLE</name>
<dbReference type="InterPro" id="IPR023026">
    <property type="entry name" value="Trp_synth_beta/beta-like"/>
</dbReference>
<gene>
    <name evidence="3" type="ORF">IFM60648_05846</name>
</gene>
<organism evidence="3 4">
    <name type="scientific">Aspergillus lentulus</name>
    <dbReference type="NCBI Taxonomy" id="293939"/>
    <lineage>
        <taxon>Eukaryota</taxon>
        <taxon>Fungi</taxon>
        <taxon>Dikarya</taxon>
        <taxon>Ascomycota</taxon>
        <taxon>Pezizomycotina</taxon>
        <taxon>Eurotiomycetes</taxon>
        <taxon>Eurotiomycetidae</taxon>
        <taxon>Eurotiales</taxon>
        <taxon>Aspergillaceae</taxon>
        <taxon>Aspergillus</taxon>
        <taxon>Aspergillus subgen. Fumigati</taxon>
    </lineage>
</organism>
<evidence type="ECO:0000313" key="3">
    <source>
        <dbReference type="EMBL" id="GFF80857.1"/>
    </source>
</evidence>
<protein>
    <recommendedName>
        <fullName evidence="5">Tryptophan synthase beta chain-like PALP domain-containing protein</fullName>
    </recommendedName>
</protein>
<keyword evidence="2" id="KW-0663">Pyridoxal phosphate</keyword>
<dbReference type="PANTHER" id="PTHR48077:SF3">
    <property type="entry name" value="TRYPTOPHAN SYNTHASE"/>
    <property type="match status" value="1"/>
</dbReference>
<keyword evidence="4" id="KW-1185">Reference proteome</keyword>
<evidence type="ECO:0000256" key="2">
    <source>
        <dbReference type="ARBA" id="ARBA00022898"/>
    </source>
</evidence>
<dbReference type="Gene3D" id="3.40.50.1100">
    <property type="match status" value="1"/>
</dbReference>
<evidence type="ECO:0008006" key="5">
    <source>
        <dbReference type="Google" id="ProtNLM"/>
    </source>
</evidence>
<accession>A0ABQ1AFI3</accession>
<dbReference type="Proteomes" id="UP000465220">
    <property type="component" value="Unassembled WGS sequence"/>
</dbReference>
<dbReference type="InterPro" id="IPR036052">
    <property type="entry name" value="TrpB-like_PALP_sf"/>
</dbReference>
<sequence>MRLLPASVAAVIGMFYRFLDDPSAKLLVVEAGGDGLETKRHAATLNGGTTEVLHGSRTYELLDQLGQIQDTHSISAGLDYAGVGPELSSWKDSGRAEFIAVTDAQALEGSKLLSELEGISPARETAHAVWGAVELAKTMKKDQDVVICVSGRGNKDVESVAEELPRLGPKIGWDLRF</sequence>
<comment type="cofactor">
    <cofactor evidence="1">
        <name>pyridoxal 5'-phosphate</name>
        <dbReference type="ChEBI" id="CHEBI:597326"/>
    </cofactor>
</comment>
<dbReference type="SUPFAM" id="SSF53686">
    <property type="entry name" value="Tryptophan synthase beta subunit-like PLP-dependent enzymes"/>
    <property type="match status" value="1"/>
</dbReference>
<evidence type="ECO:0000256" key="1">
    <source>
        <dbReference type="ARBA" id="ARBA00001933"/>
    </source>
</evidence>
<dbReference type="EMBL" id="BLKI01000032">
    <property type="protein sequence ID" value="GFF80857.1"/>
    <property type="molecule type" value="Genomic_DNA"/>
</dbReference>
<reference evidence="3 4" key="1">
    <citation type="submission" date="2020-01" db="EMBL/GenBank/DDBJ databases">
        <title>Draft genome sequence of Aspergillus lentulus IFM 60648.</title>
        <authorList>
            <person name="Takahashi H."/>
            <person name="Yaguchi T."/>
        </authorList>
    </citation>
    <scope>NUCLEOTIDE SEQUENCE [LARGE SCALE GENOMIC DNA]</scope>
    <source>
        <strain evidence="3 4">IFM 60648</strain>
    </source>
</reference>
<proteinExistence type="predicted"/>
<evidence type="ECO:0000313" key="4">
    <source>
        <dbReference type="Proteomes" id="UP000465220"/>
    </source>
</evidence>
<dbReference type="PANTHER" id="PTHR48077">
    <property type="entry name" value="TRYPTOPHAN SYNTHASE-RELATED"/>
    <property type="match status" value="1"/>
</dbReference>
<comment type="caution">
    <text evidence="3">The sequence shown here is derived from an EMBL/GenBank/DDBJ whole genome shotgun (WGS) entry which is preliminary data.</text>
</comment>